<gene>
    <name evidence="2" type="ORF">E1I98_12480</name>
</gene>
<dbReference type="AlphaFoldDB" id="A0A4R4GJR1"/>
<protein>
    <submittedName>
        <fullName evidence="2">Transcriptional regulator</fullName>
    </submittedName>
</protein>
<name>A0A4R4GJR1_9BACT</name>
<evidence type="ECO:0000313" key="2">
    <source>
        <dbReference type="EMBL" id="TDA77092.1"/>
    </source>
</evidence>
<dbReference type="Proteomes" id="UP000294527">
    <property type="component" value="Unassembled WGS sequence"/>
</dbReference>
<dbReference type="SUPFAM" id="SSF55136">
    <property type="entry name" value="Probable bacterial effector-binding domain"/>
    <property type="match status" value="1"/>
</dbReference>
<proteinExistence type="predicted"/>
<feature type="domain" description="GyrI-like small molecule binding" evidence="1">
    <location>
        <begin position="19"/>
        <end position="206"/>
    </location>
</feature>
<dbReference type="PIRSF" id="PIRSF031644">
    <property type="entry name" value="UCP031644"/>
    <property type="match status" value="1"/>
</dbReference>
<dbReference type="InterPro" id="IPR008319">
    <property type="entry name" value="GyrI-like_CCH_Lin2189-like"/>
</dbReference>
<dbReference type="Gene3D" id="3.20.80.10">
    <property type="entry name" value="Regulatory factor, effector binding domain"/>
    <property type="match status" value="1"/>
</dbReference>
<dbReference type="RefSeq" id="WP_008664973.1">
    <property type="nucleotide sequence ID" value="NZ_SLTU01000001.1"/>
</dbReference>
<comment type="caution">
    <text evidence="2">The sequence shown here is derived from an EMBL/GenBank/DDBJ whole genome shotgun (WGS) entry which is preliminary data.</text>
</comment>
<dbReference type="InterPro" id="IPR011256">
    <property type="entry name" value="Reg_factor_effector_dom_sf"/>
</dbReference>
<sequence length="210" mass="23987">MAFDYKKEYKALYMPESTPAVVDVPVMKFIAVNGAGNPNDPDGEYQKALGMLYPVAYAIKMSYKTDYHIDGFFEYVVPPLEGLWWTDNAIGDFTHKSAFKWTAMIRVPDFVDNNDVEWAKAEVLKKKRLDCSALFLMTFEEGLCVQSMHIGAYDTEPATLAVIDRFIKTGGYIKDINSSRRHHEIYLSDPRKTSPDKMKTVLRIPIAKHE</sequence>
<reference evidence="2 3" key="1">
    <citation type="journal article" date="2019" name="Nat. Microbiol.">
        <title>Genomic variation and strain-specific functional adaptation in the human gut microbiome during early life.</title>
        <authorList>
            <person name="Vatanen T."/>
            <person name="Plichta D.R."/>
            <person name="Somani J."/>
            <person name="Munch P.C."/>
            <person name="Arthur T.D."/>
            <person name="Hall A.B."/>
            <person name="Rudolf S."/>
            <person name="Oakeley E.J."/>
            <person name="Ke X."/>
            <person name="Young R.A."/>
            <person name="Haiser H.J."/>
            <person name="Kolde R."/>
            <person name="Yassour M."/>
            <person name="Luopajarvi K."/>
            <person name="Siljander H."/>
            <person name="Virtanen S.M."/>
            <person name="Ilonen J."/>
            <person name="Uibo R."/>
            <person name="Tillmann V."/>
            <person name="Mokurov S."/>
            <person name="Dorshakova N."/>
            <person name="Porter J.A."/>
            <person name="McHardy A.C."/>
            <person name="Lahdesmaki H."/>
            <person name="Vlamakis H."/>
            <person name="Huttenhower C."/>
            <person name="Knip M."/>
            <person name="Xavier R.J."/>
        </authorList>
    </citation>
    <scope>NUCLEOTIDE SEQUENCE [LARGE SCALE GENOMIC DNA]</scope>
    <source>
        <strain evidence="2 3">RJX1047</strain>
    </source>
</reference>
<evidence type="ECO:0000313" key="3">
    <source>
        <dbReference type="Proteomes" id="UP000294527"/>
    </source>
</evidence>
<evidence type="ECO:0000259" key="1">
    <source>
        <dbReference type="Pfam" id="PF06445"/>
    </source>
</evidence>
<dbReference type="Pfam" id="PF06445">
    <property type="entry name" value="GyrI-like"/>
    <property type="match status" value="1"/>
</dbReference>
<accession>A0A4R4GJR1</accession>
<dbReference type="EMBL" id="SLTU01000001">
    <property type="protein sequence ID" value="TDA77092.1"/>
    <property type="molecule type" value="Genomic_DNA"/>
</dbReference>
<organism evidence="2 3">
    <name type="scientific">Phocaeicola dorei</name>
    <dbReference type="NCBI Taxonomy" id="357276"/>
    <lineage>
        <taxon>Bacteria</taxon>
        <taxon>Pseudomonadati</taxon>
        <taxon>Bacteroidota</taxon>
        <taxon>Bacteroidia</taxon>
        <taxon>Bacteroidales</taxon>
        <taxon>Bacteroidaceae</taxon>
        <taxon>Phocaeicola</taxon>
    </lineage>
</organism>
<dbReference type="InterPro" id="IPR029442">
    <property type="entry name" value="GyrI-like"/>
</dbReference>